<organism evidence="2 3">
    <name type="scientific">Ravibacter arvi</name>
    <dbReference type="NCBI Taxonomy" id="2051041"/>
    <lineage>
        <taxon>Bacteria</taxon>
        <taxon>Pseudomonadati</taxon>
        <taxon>Bacteroidota</taxon>
        <taxon>Cytophagia</taxon>
        <taxon>Cytophagales</taxon>
        <taxon>Spirosomataceae</taxon>
        <taxon>Ravibacter</taxon>
    </lineage>
</organism>
<evidence type="ECO:0000313" key="2">
    <source>
        <dbReference type="EMBL" id="GAA4446753.1"/>
    </source>
</evidence>
<proteinExistence type="predicted"/>
<keyword evidence="1" id="KW-0732">Signal</keyword>
<evidence type="ECO:0000313" key="3">
    <source>
        <dbReference type="Proteomes" id="UP001501508"/>
    </source>
</evidence>
<name>A0ABP8MBS2_9BACT</name>
<keyword evidence="3" id="KW-1185">Reference proteome</keyword>
<gene>
    <name evidence="2" type="ORF">GCM10023091_40480</name>
</gene>
<dbReference type="PROSITE" id="PS51257">
    <property type="entry name" value="PROKAR_LIPOPROTEIN"/>
    <property type="match status" value="1"/>
</dbReference>
<dbReference type="RefSeq" id="WP_345032599.1">
    <property type="nucleotide sequence ID" value="NZ_BAABEY010000036.1"/>
</dbReference>
<protein>
    <submittedName>
        <fullName evidence="2">Uncharacterized protein</fullName>
    </submittedName>
</protein>
<reference evidence="3" key="1">
    <citation type="journal article" date="2019" name="Int. J. Syst. Evol. Microbiol.">
        <title>The Global Catalogue of Microorganisms (GCM) 10K type strain sequencing project: providing services to taxonomists for standard genome sequencing and annotation.</title>
        <authorList>
            <consortium name="The Broad Institute Genomics Platform"/>
            <consortium name="The Broad Institute Genome Sequencing Center for Infectious Disease"/>
            <person name="Wu L."/>
            <person name="Ma J."/>
        </authorList>
    </citation>
    <scope>NUCLEOTIDE SEQUENCE [LARGE SCALE GENOMIC DNA]</scope>
    <source>
        <strain evidence="3">JCM 31920</strain>
    </source>
</reference>
<dbReference type="Proteomes" id="UP001501508">
    <property type="component" value="Unassembled WGS sequence"/>
</dbReference>
<evidence type="ECO:0000256" key="1">
    <source>
        <dbReference type="SAM" id="SignalP"/>
    </source>
</evidence>
<comment type="caution">
    <text evidence="2">The sequence shown here is derived from an EMBL/GenBank/DDBJ whole genome shotgun (WGS) entry which is preliminary data.</text>
</comment>
<dbReference type="EMBL" id="BAABEY010000036">
    <property type="protein sequence ID" value="GAA4446753.1"/>
    <property type="molecule type" value="Genomic_DNA"/>
</dbReference>
<accession>A0ABP8MBS2</accession>
<feature type="signal peptide" evidence="1">
    <location>
        <begin position="1"/>
        <end position="15"/>
    </location>
</feature>
<feature type="chain" id="PRO_5045989721" evidence="1">
    <location>
        <begin position="16"/>
        <end position="124"/>
    </location>
</feature>
<sequence>MKIFFALLLVTYTLAACKKDEAAAVSACGVRNPAQNLPWLKKLLDEERKNGTEWGLRVTAFQYKGTTYFNYNKAHMSCLLCVVHDCNGNILGIREVVPEEEYQDFMKAATGPSSVVVWKGKSAP</sequence>